<protein>
    <submittedName>
        <fullName evidence="1">Uncharacterized protein</fullName>
    </submittedName>
</protein>
<accession>A0AAQ0HDV9</accession>
<feature type="non-terminal residue" evidence="1">
    <location>
        <position position="47"/>
    </location>
</feature>
<dbReference type="Proteomes" id="UP000256794">
    <property type="component" value="Unassembled WGS sequence"/>
</dbReference>
<gene>
    <name evidence="1" type="ORF">ATH84_10421</name>
</gene>
<name>A0AAQ0HDV9_PARVE</name>
<keyword evidence="2" id="KW-1185">Reference proteome</keyword>
<proteinExistence type="predicted"/>
<organism evidence="1 2">
    <name type="scientific">Paracoccus versutus</name>
    <name type="common">Thiobacillus versutus</name>
    <dbReference type="NCBI Taxonomy" id="34007"/>
    <lineage>
        <taxon>Bacteria</taxon>
        <taxon>Pseudomonadati</taxon>
        <taxon>Pseudomonadota</taxon>
        <taxon>Alphaproteobacteria</taxon>
        <taxon>Rhodobacterales</taxon>
        <taxon>Paracoccaceae</taxon>
        <taxon>Paracoccus</taxon>
    </lineage>
</organism>
<reference evidence="1 2" key="1">
    <citation type="submission" date="2018-08" db="EMBL/GenBank/DDBJ databases">
        <title>Genomic Encyclopedia of Archaeal and Bacterial Type Strains, Phase II (KMG-II): from individual species to whole genera.</title>
        <authorList>
            <person name="Goeker M."/>
        </authorList>
    </citation>
    <scope>NUCLEOTIDE SEQUENCE [LARGE SCALE GENOMIC DNA]</scope>
    <source>
        <strain evidence="1 2">DSM 582</strain>
    </source>
</reference>
<dbReference type="EMBL" id="QUMX01000042">
    <property type="protein sequence ID" value="REG33730.1"/>
    <property type="molecule type" value="Genomic_DNA"/>
</dbReference>
<sequence length="47" mass="4895">MSKQFASILVAPEDYAEVSALSLPVSLIVASGTPDNVEFNDDGGQVL</sequence>
<evidence type="ECO:0000313" key="2">
    <source>
        <dbReference type="Proteomes" id="UP000256794"/>
    </source>
</evidence>
<comment type="caution">
    <text evidence="1">The sequence shown here is derived from an EMBL/GenBank/DDBJ whole genome shotgun (WGS) entry which is preliminary data.</text>
</comment>
<evidence type="ECO:0000313" key="1">
    <source>
        <dbReference type="EMBL" id="REG33730.1"/>
    </source>
</evidence>
<dbReference type="AlphaFoldDB" id="A0AAQ0HDV9"/>